<dbReference type="EMBL" id="BLXT01006168">
    <property type="protein sequence ID" value="GFO29526.1"/>
    <property type="molecule type" value="Genomic_DNA"/>
</dbReference>
<dbReference type="Proteomes" id="UP000735302">
    <property type="component" value="Unassembled WGS sequence"/>
</dbReference>
<organism evidence="2 3">
    <name type="scientific">Plakobranchus ocellatus</name>
    <dbReference type="NCBI Taxonomy" id="259542"/>
    <lineage>
        <taxon>Eukaryota</taxon>
        <taxon>Metazoa</taxon>
        <taxon>Spiralia</taxon>
        <taxon>Lophotrochozoa</taxon>
        <taxon>Mollusca</taxon>
        <taxon>Gastropoda</taxon>
        <taxon>Heterobranchia</taxon>
        <taxon>Euthyneura</taxon>
        <taxon>Panpulmonata</taxon>
        <taxon>Sacoglossa</taxon>
        <taxon>Placobranchoidea</taxon>
        <taxon>Plakobranchidae</taxon>
        <taxon>Plakobranchus</taxon>
    </lineage>
</organism>
<evidence type="ECO:0000256" key="1">
    <source>
        <dbReference type="SAM" id="MobiDB-lite"/>
    </source>
</evidence>
<protein>
    <submittedName>
        <fullName evidence="2">Ribonuclease hi</fullName>
    </submittedName>
</protein>
<keyword evidence="3" id="KW-1185">Reference proteome</keyword>
<evidence type="ECO:0000313" key="3">
    <source>
        <dbReference type="Proteomes" id="UP000735302"/>
    </source>
</evidence>
<accession>A0AAV4C9Y6</accession>
<evidence type="ECO:0000313" key="2">
    <source>
        <dbReference type="EMBL" id="GFO29526.1"/>
    </source>
</evidence>
<dbReference type="AlphaFoldDB" id="A0AAV4C9Y6"/>
<proteinExistence type="predicted"/>
<sequence length="108" mass="12166">MLKGQTTPRITPNLGEGLNKSGEGAGKKTGDGNVWASGGPHLSYLLKNEEQPFGYACDSLYTVRHILIECPDFQITRRKYFNVTDMYRLFREVHSSRIVGYLKELGNI</sequence>
<gene>
    <name evidence="2" type="ORF">PoB_005603100</name>
</gene>
<feature type="region of interest" description="Disordered" evidence="1">
    <location>
        <begin position="1"/>
        <end position="33"/>
    </location>
</feature>
<name>A0AAV4C9Y6_9GAST</name>
<feature type="compositionally biased region" description="Polar residues" evidence="1">
    <location>
        <begin position="1"/>
        <end position="10"/>
    </location>
</feature>
<reference evidence="2 3" key="1">
    <citation type="journal article" date="2021" name="Elife">
        <title>Chloroplast acquisition without the gene transfer in kleptoplastic sea slugs, Plakobranchus ocellatus.</title>
        <authorList>
            <person name="Maeda T."/>
            <person name="Takahashi S."/>
            <person name="Yoshida T."/>
            <person name="Shimamura S."/>
            <person name="Takaki Y."/>
            <person name="Nagai Y."/>
            <person name="Toyoda A."/>
            <person name="Suzuki Y."/>
            <person name="Arimoto A."/>
            <person name="Ishii H."/>
            <person name="Satoh N."/>
            <person name="Nishiyama T."/>
            <person name="Hasebe M."/>
            <person name="Maruyama T."/>
            <person name="Minagawa J."/>
            <person name="Obokata J."/>
            <person name="Shigenobu S."/>
        </authorList>
    </citation>
    <scope>NUCLEOTIDE SEQUENCE [LARGE SCALE GENOMIC DNA]</scope>
</reference>
<comment type="caution">
    <text evidence="2">The sequence shown here is derived from an EMBL/GenBank/DDBJ whole genome shotgun (WGS) entry which is preliminary data.</text>
</comment>